<evidence type="ECO:0000313" key="2">
    <source>
        <dbReference type="EMBL" id="QHT78520.1"/>
    </source>
</evidence>
<dbReference type="Gene3D" id="3.40.50.1000">
    <property type="entry name" value="HAD superfamily/HAD-like"/>
    <property type="match status" value="1"/>
</dbReference>
<proteinExistence type="predicted"/>
<dbReference type="AlphaFoldDB" id="A0A6C0HDQ7"/>
<name>A0A6C0HDQ7_9ZZZZ</name>
<feature type="domain" description="FCP1 homology" evidence="1">
    <location>
        <begin position="1"/>
        <end position="176"/>
    </location>
</feature>
<dbReference type="Pfam" id="PF03031">
    <property type="entry name" value="NIF"/>
    <property type="match status" value="1"/>
</dbReference>
<reference evidence="2" key="1">
    <citation type="journal article" date="2020" name="Nature">
        <title>Giant virus diversity and host interactions through global metagenomics.</title>
        <authorList>
            <person name="Schulz F."/>
            <person name="Roux S."/>
            <person name="Paez-Espino D."/>
            <person name="Jungbluth S."/>
            <person name="Walsh D.A."/>
            <person name="Denef V.J."/>
            <person name="McMahon K.D."/>
            <person name="Konstantinidis K.T."/>
            <person name="Eloe-Fadrosh E.A."/>
            <person name="Kyrpides N.C."/>
            <person name="Woyke T."/>
        </authorList>
    </citation>
    <scope>NUCLEOTIDE SEQUENCE</scope>
    <source>
        <strain evidence="2">GVMAG-M-3300023179-92</strain>
    </source>
</reference>
<accession>A0A6C0HDQ7</accession>
<dbReference type="PANTHER" id="PTHR12210">
    <property type="entry name" value="DULLARD PROTEIN PHOSPHATASE"/>
    <property type="match status" value="1"/>
</dbReference>
<dbReference type="InterPro" id="IPR036412">
    <property type="entry name" value="HAD-like_sf"/>
</dbReference>
<dbReference type="EMBL" id="MN739934">
    <property type="protein sequence ID" value="QHT78520.1"/>
    <property type="molecule type" value="Genomic_DNA"/>
</dbReference>
<evidence type="ECO:0000259" key="1">
    <source>
        <dbReference type="PROSITE" id="PS50969"/>
    </source>
</evidence>
<dbReference type="SUPFAM" id="SSF56784">
    <property type="entry name" value="HAD-like"/>
    <property type="match status" value="1"/>
</dbReference>
<dbReference type="SMART" id="SM00577">
    <property type="entry name" value="CPDc"/>
    <property type="match status" value="1"/>
</dbReference>
<dbReference type="InterPro" id="IPR004274">
    <property type="entry name" value="FCP1_dom"/>
</dbReference>
<protein>
    <recommendedName>
        <fullName evidence="1">FCP1 homology domain-containing protein</fullName>
    </recommendedName>
</protein>
<dbReference type="InterPro" id="IPR023214">
    <property type="entry name" value="HAD_sf"/>
</dbReference>
<dbReference type="InterPro" id="IPR050365">
    <property type="entry name" value="TIM50"/>
</dbReference>
<sequence length="188" mass="22230">MKKNLVLDIDNTLISTVPKTLVNAIEESGQIIPLHHITYDLIQEMVIYPRPHLQEFLDFVFENYNISIFTAAESNYAYYIIRTLILQDKSNRKLDFIMTYPHYQNCMYLYEKHKYMDYITSKNSSYTIQNTKILDDSLLVAMSNPDNIIKADPFEVIKINRDETFYLNVESFTDDYLLRLKTNLRDGL</sequence>
<dbReference type="PROSITE" id="PS50969">
    <property type="entry name" value="FCP1"/>
    <property type="match status" value="1"/>
</dbReference>
<organism evidence="2">
    <name type="scientific">viral metagenome</name>
    <dbReference type="NCBI Taxonomy" id="1070528"/>
    <lineage>
        <taxon>unclassified sequences</taxon>
        <taxon>metagenomes</taxon>
        <taxon>organismal metagenomes</taxon>
    </lineage>
</organism>